<evidence type="ECO:0000313" key="2">
    <source>
        <dbReference type="EMBL" id="CAF2974576.1"/>
    </source>
</evidence>
<reference evidence="2" key="1">
    <citation type="submission" date="2021-02" db="EMBL/GenBank/DDBJ databases">
        <authorList>
            <person name="Bekaert M."/>
        </authorList>
    </citation>
    <scope>NUCLEOTIDE SEQUENCE</scope>
    <source>
        <strain evidence="2">IoA-00</strain>
    </source>
</reference>
<dbReference type="EMBL" id="HG994585">
    <property type="protein sequence ID" value="CAF2974576.1"/>
    <property type="molecule type" value="Genomic_DNA"/>
</dbReference>
<gene>
    <name evidence="2" type="ORF">LSAA_12204</name>
</gene>
<keyword evidence="3" id="KW-1185">Reference proteome</keyword>
<proteinExistence type="predicted"/>
<protein>
    <submittedName>
        <fullName evidence="2">(salmon louse) hypothetical protein</fullName>
    </submittedName>
</protein>
<feature type="compositionally biased region" description="Acidic residues" evidence="1">
    <location>
        <begin position="15"/>
        <end position="39"/>
    </location>
</feature>
<organism evidence="2 3">
    <name type="scientific">Lepeophtheirus salmonis</name>
    <name type="common">Salmon louse</name>
    <name type="synonym">Caligus salmonis</name>
    <dbReference type="NCBI Taxonomy" id="72036"/>
    <lineage>
        <taxon>Eukaryota</taxon>
        <taxon>Metazoa</taxon>
        <taxon>Ecdysozoa</taxon>
        <taxon>Arthropoda</taxon>
        <taxon>Crustacea</taxon>
        <taxon>Multicrustacea</taxon>
        <taxon>Hexanauplia</taxon>
        <taxon>Copepoda</taxon>
        <taxon>Siphonostomatoida</taxon>
        <taxon>Caligidae</taxon>
        <taxon>Lepeophtheirus</taxon>
    </lineage>
</organism>
<sequence>MRSKILSLRMSIEEEVPMAPEVDDCEEEQDVPMGDEDGAEVPVQPPRRPTPNIMTWLPRKSDYEIVQVIAADETFEEKEVVDGVEYGFEEKIYKTMDIGQDIESLSKLHKDCDSNPDAPKFADILKKCKVGIISLQNYLKQANVLEFANSIHQENLFKMGLSVGFGDWLREAEKRVVEANKTEKPKTFDEAKALEVMDAMAKLSERYFVLCKKAEHQFKTIQNLLVEWQRLDEFMEPTDPFKMDDYQTKQFVVFLRSYAAYFA</sequence>
<evidence type="ECO:0000313" key="3">
    <source>
        <dbReference type="Proteomes" id="UP000675881"/>
    </source>
</evidence>
<accession>A0A7R8HAR7</accession>
<evidence type="ECO:0000256" key="1">
    <source>
        <dbReference type="SAM" id="MobiDB-lite"/>
    </source>
</evidence>
<dbReference type="Proteomes" id="UP000675881">
    <property type="component" value="Chromosome 6"/>
</dbReference>
<feature type="region of interest" description="Disordered" evidence="1">
    <location>
        <begin position="15"/>
        <end position="52"/>
    </location>
</feature>
<dbReference type="AlphaFoldDB" id="A0A7R8HAR7"/>
<dbReference type="OrthoDB" id="10454810at2759"/>
<name>A0A7R8HAR7_LEPSM</name>